<protein>
    <submittedName>
        <fullName evidence="2">Uncharacterized protein</fullName>
    </submittedName>
</protein>
<dbReference type="Proteomes" id="UP001419268">
    <property type="component" value="Unassembled WGS sequence"/>
</dbReference>
<gene>
    <name evidence="2" type="ORF">Scep_012728</name>
</gene>
<feature type="region of interest" description="Disordered" evidence="1">
    <location>
        <begin position="194"/>
        <end position="214"/>
    </location>
</feature>
<evidence type="ECO:0000313" key="3">
    <source>
        <dbReference type="Proteomes" id="UP001419268"/>
    </source>
</evidence>
<proteinExistence type="predicted"/>
<comment type="caution">
    <text evidence="2">The sequence shown here is derived from an EMBL/GenBank/DDBJ whole genome shotgun (WGS) entry which is preliminary data.</text>
</comment>
<dbReference type="EMBL" id="JBBNAG010000005">
    <property type="protein sequence ID" value="KAK9133200.1"/>
    <property type="molecule type" value="Genomic_DNA"/>
</dbReference>
<accession>A0AAP0JHP0</accession>
<dbReference type="AlphaFoldDB" id="A0AAP0JHP0"/>
<evidence type="ECO:0000313" key="2">
    <source>
        <dbReference type="EMBL" id="KAK9133200.1"/>
    </source>
</evidence>
<organism evidence="2 3">
    <name type="scientific">Stephania cephalantha</name>
    <dbReference type="NCBI Taxonomy" id="152367"/>
    <lineage>
        <taxon>Eukaryota</taxon>
        <taxon>Viridiplantae</taxon>
        <taxon>Streptophyta</taxon>
        <taxon>Embryophyta</taxon>
        <taxon>Tracheophyta</taxon>
        <taxon>Spermatophyta</taxon>
        <taxon>Magnoliopsida</taxon>
        <taxon>Ranunculales</taxon>
        <taxon>Menispermaceae</taxon>
        <taxon>Menispermoideae</taxon>
        <taxon>Cissampelideae</taxon>
        <taxon>Stephania</taxon>
    </lineage>
</organism>
<sequence>MLRDTCVMKIRKGILAHKASLDYHAELKDFMIKNGDQRQLELLISPYQLSMKNLWGKLLGEHKWATTYKIVSRKIADWSNIVVDLLLARPPADGSAPTVIKRMIDDSQEPDNLVDSNSNEKMILRQKCYGNNTSTSILDIGDVDRYYLAMGSLLVEFYKTNLRVGACGENTPMLKSGRWSPKRGKRNEFEVFENEKGARRRSPSPIVEPPRCHPVLSRATTAPGLALTDTYMVATT</sequence>
<name>A0AAP0JHP0_9MAGN</name>
<reference evidence="2 3" key="1">
    <citation type="submission" date="2024-01" db="EMBL/GenBank/DDBJ databases">
        <title>Genome assemblies of Stephania.</title>
        <authorList>
            <person name="Yang L."/>
        </authorList>
    </citation>
    <scope>NUCLEOTIDE SEQUENCE [LARGE SCALE GENOMIC DNA]</scope>
    <source>
        <strain evidence="2">JXDWG</strain>
        <tissue evidence="2">Leaf</tissue>
    </source>
</reference>
<evidence type="ECO:0000256" key="1">
    <source>
        <dbReference type="SAM" id="MobiDB-lite"/>
    </source>
</evidence>
<keyword evidence="3" id="KW-1185">Reference proteome</keyword>